<name>A0A6V8P4C7_9ACTN</name>
<dbReference type="Proteomes" id="UP000580051">
    <property type="component" value="Unassembled WGS sequence"/>
</dbReference>
<protein>
    <recommendedName>
        <fullName evidence="1">Polymerase beta nucleotidyltransferase domain-containing protein</fullName>
    </recommendedName>
</protein>
<dbReference type="CDD" id="cd05403">
    <property type="entry name" value="NT_KNTase_like"/>
    <property type="match status" value="1"/>
</dbReference>
<feature type="domain" description="Polymerase beta nucleotidyltransferase" evidence="1">
    <location>
        <begin position="16"/>
        <end position="57"/>
    </location>
</feature>
<dbReference type="Proteomes" id="UP000591948">
    <property type="component" value="Unassembled WGS sequence"/>
</dbReference>
<evidence type="ECO:0000259" key="1">
    <source>
        <dbReference type="Pfam" id="PF18765"/>
    </source>
</evidence>
<evidence type="ECO:0000313" key="2">
    <source>
        <dbReference type="EMBL" id="GFP21024.1"/>
    </source>
</evidence>
<dbReference type="InterPro" id="IPR043519">
    <property type="entry name" value="NT_sf"/>
</dbReference>
<proteinExistence type="predicted"/>
<evidence type="ECO:0000313" key="5">
    <source>
        <dbReference type="Proteomes" id="UP000591948"/>
    </source>
</evidence>
<organism evidence="3 5">
    <name type="scientific">Candidatus Hakubella thermalkaliphila</name>
    <dbReference type="NCBI Taxonomy" id="2754717"/>
    <lineage>
        <taxon>Bacteria</taxon>
        <taxon>Bacillati</taxon>
        <taxon>Actinomycetota</taxon>
        <taxon>Actinomycetota incertae sedis</taxon>
        <taxon>Candidatus Hakubellales</taxon>
        <taxon>Candidatus Hakubellaceae</taxon>
        <taxon>Candidatus Hakubella</taxon>
    </lineage>
</organism>
<evidence type="ECO:0000313" key="4">
    <source>
        <dbReference type="Proteomes" id="UP000580051"/>
    </source>
</evidence>
<dbReference type="RefSeq" id="WP_176226166.1">
    <property type="nucleotide sequence ID" value="NZ_BLRV01000014.1"/>
</dbReference>
<dbReference type="EMBL" id="BLRV01000014">
    <property type="protein sequence ID" value="GFP21024.1"/>
    <property type="molecule type" value="Genomic_DNA"/>
</dbReference>
<dbReference type="Gene3D" id="3.30.460.10">
    <property type="entry name" value="Beta Polymerase, domain 2"/>
    <property type="match status" value="1"/>
</dbReference>
<evidence type="ECO:0000313" key="3">
    <source>
        <dbReference type="EMBL" id="GFP27452.1"/>
    </source>
</evidence>
<sequence>MATIAERKDLLERSLERIVAVLVKEYGPEKIILFGSLASGYVHEGSDLDLVITCLDQSKICCFYHDIFCTCQYVF</sequence>
<dbReference type="AlphaFoldDB" id="A0A6V8P4C7"/>
<dbReference type="InterPro" id="IPR041633">
    <property type="entry name" value="Polbeta"/>
</dbReference>
<reference evidence="4 5" key="1">
    <citation type="journal article" date="2020" name="Front. Microbiol.">
        <title>Single-cell genomics of novel Actinobacteria with the Wood-Ljungdahl pathway discovered in a serpentinizing system.</title>
        <authorList>
            <person name="Merino N."/>
            <person name="Kawai M."/>
            <person name="Boyd E.S."/>
            <person name="Colman D.R."/>
            <person name="McGlynn S.E."/>
            <person name="Nealson K.H."/>
            <person name="Kurokawa K."/>
            <person name="Hongoh Y."/>
        </authorList>
    </citation>
    <scope>NUCLEOTIDE SEQUENCE [LARGE SCALE GENOMIC DNA]</scope>
    <source>
        <strain evidence="2 4">S06</strain>
        <strain evidence="3 5">S33</strain>
    </source>
</reference>
<comment type="caution">
    <text evidence="3">The sequence shown here is derived from an EMBL/GenBank/DDBJ whole genome shotgun (WGS) entry which is preliminary data.</text>
</comment>
<accession>A0A6V8P4C7</accession>
<dbReference type="Pfam" id="PF18765">
    <property type="entry name" value="Polbeta"/>
    <property type="match status" value="1"/>
</dbReference>
<gene>
    <name evidence="2" type="ORF">HKBW3S06_00250</name>
    <name evidence="3" type="ORF">HKBW3S33_00865</name>
</gene>
<dbReference type="EMBL" id="BLRY01000037">
    <property type="protein sequence ID" value="GFP27452.1"/>
    <property type="molecule type" value="Genomic_DNA"/>
</dbReference>
<keyword evidence="5" id="KW-1185">Reference proteome</keyword>
<dbReference type="SUPFAM" id="SSF81301">
    <property type="entry name" value="Nucleotidyltransferase"/>
    <property type="match status" value="1"/>
</dbReference>